<keyword evidence="2" id="KW-0378">Hydrolase</keyword>
<dbReference type="PANTHER" id="PTHR43798:SF33">
    <property type="entry name" value="HYDROLASE, PUTATIVE (AFU_ORTHOLOGUE AFUA_2G14860)-RELATED"/>
    <property type="match status" value="1"/>
</dbReference>
<organism evidence="2 3">
    <name type="scientific">Microbacterium dauci</name>
    <dbReference type="NCBI Taxonomy" id="3048008"/>
    <lineage>
        <taxon>Bacteria</taxon>
        <taxon>Bacillati</taxon>
        <taxon>Actinomycetota</taxon>
        <taxon>Actinomycetes</taxon>
        <taxon>Micrococcales</taxon>
        <taxon>Microbacteriaceae</taxon>
        <taxon>Microbacterium</taxon>
    </lineage>
</organism>
<evidence type="ECO:0000313" key="3">
    <source>
        <dbReference type="Proteomes" id="UP001321481"/>
    </source>
</evidence>
<feature type="domain" description="AB hydrolase-1" evidence="1">
    <location>
        <begin position="25"/>
        <end position="253"/>
    </location>
</feature>
<dbReference type="InterPro" id="IPR000073">
    <property type="entry name" value="AB_hydrolase_1"/>
</dbReference>
<dbReference type="SUPFAM" id="SSF53474">
    <property type="entry name" value="alpha/beta-Hydrolases"/>
    <property type="match status" value="1"/>
</dbReference>
<dbReference type="PRINTS" id="PR00111">
    <property type="entry name" value="ABHYDROLASE"/>
</dbReference>
<dbReference type="Pfam" id="PF12697">
    <property type="entry name" value="Abhydrolase_6"/>
    <property type="match status" value="1"/>
</dbReference>
<name>A0ABT6ZAD5_9MICO</name>
<dbReference type="PANTHER" id="PTHR43798">
    <property type="entry name" value="MONOACYLGLYCEROL LIPASE"/>
    <property type="match status" value="1"/>
</dbReference>
<dbReference type="InterPro" id="IPR050266">
    <property type="entry name" value="AB_hydrolase_sf"/>
</dbReference>
<evidence type="ECO:0000259" key="1">
    <source>
        <dbReference type="Pfam" id="PF12697"/>
    </source>
</evidence>
<dbReference type="Proteomes" id="UP001321481">
    <property type="component" value="Unassembled WGS sequence"/>
</dbReference>
<comment type="caution">
    <text evidence="2">The sequence shown here is derived from an EMBL/GenBank/DDBJ whole genome shotgun (WGS) entry which is preliminary data.</text>
</comment>
<accession>A0ABT6ZAD5</accession>
<sequence length="267" mass="28274">MDRRLERPTAGISYIDTGGDTGAVVLLVHGAGMDATMFDRQIDDLTQEGYRVIAPDLRGHGASSIAGDVRFTAADAIEDLLALLDTCGVARAVLVGHSLGGNLIQAIAHRYPERAVGLVVMDATPNRGPLSAIERVALRIAAPALALIPARTLPGLMARASAVTPDAIARTQALFERMPKRRFLDVWRATTSLVEPGDSLDRSPVPLALIRGAQDRTGNIASAMPRWAAREGIAEQVVPGAGHIVTWDAPEATSVRLLDTLGGWSRG</sequence>
<dbReference type="InterPro" id="IPR029058">
    <property type="entry name" value="AB_hydrolase_fold"/>
</dbReference>
<dbReference type="Gene3D" id="3.40.50.1820">
    <property type="entry name" value="alpha/beta hydrolase"/>
    <property type="match status" value="1"/>
</dbReference>
<reference evidence="2 3" key="1">
    <citation type="submission" date="2023-05" db="EMBL/GenBank/DDBJ databases">
        <title>Microbacterium dauci sp.nov., Isolated from Carrot Rhizosphere Soil.</title>
        <authorList>
            <person name="Xiao Z."/>
            <person name="Zheng J."/>
        </authorList>
    </citation>
    <scope>NUCLEOTIDE SEQUENCE [LARGE SCALE GENOMIC DNA]</scope>
    <source>
        <strain evidence="2 3">LX3-4</strain>
    </source>
</reference>
<dbReference type="PRINTS" id="PR00412">
    <property type="entry name" value="EPOXHYDRLASE"/>
</dbReference>
<protein>
    <submittedName>
        <fullName evidence="2">Alpha/beta hydrolase</fullName>
    </submittedName>
</protein>
<proteinExistence type="predicted"/>
<evidence type="ECO:0000313" key="2">
    <source>
        <dbReference type="EMBL" id="MDJ1113118.1"/>
    </source>
</evidence>
<dbReference type="RefSeq" id="WP_283714411.1">
    <property type="nucleotide sequence ID" value="NZ_JASJND010000001.1"/>
</dbReference>
<dbReference type="InterPro" id="IPR000639">
    <property type="entry name" value="Epox_hydrolase-like"/>
</dbReference>
<keyword evidence="3" id="KW-1185">Reference proteome</keyword>
<dbReference type="EMBL" id="JASJND010000001">
    <property type="protein sequence ID" value="MDJ1113118.1"/>
    <property type="molecule type" value="Genomic_DNA"/>
</dbReference>
<dbReference type="GO" id="GO:0016787">
    <property type="term" value="F:hydrolase activity"/>
    <property type="evidence" value="ECO:0007669"/>
    <property type="project" value="UniProtKB-KW"/>
</dbReference>
<gene>
    <name evidence="2" type="ORF">QNI14_01475</name>
</gene>